<protein>
    <recommendedName>
        <fullName evidence="4">Immunity protein 17 of polymorphic toxin system</fullName>
    </recommendedName>
</protein>
<keyword evidence="1" id="KW-0472">Membrane</keyword>
<dbReference type="STRING" id="49280.A9996_06190"/>
<feature type="transmembrane region" description="Helical" evidence="1">
    <location>
        <begin position="6"/>
        <end position="24"/>
    </location>
</feature>
<keyword evidence="3" id="KW-1185">Reference proteome</keyword>
<reference evidence="2 3" key="1">
    <citation type="submission" date="2018-06" db="EMBL/GenBank/DDBJ databases">
        <title>Genomic Encyclopedia of Archaeal and Bacterial Type Strains, Phase II (KMG-II): from individual species to whole genera.</title>
        <authorList>
            <person name="Goeker M."/>
        </authorList>
    </citation>
    <scope>NUCLEOTIDE SEQUENCE [LARGE SCALE GENOMIC DNA]</scope>
    <source>
        <strain evidence="2 3">DSM 12408</strain>
    </source>
</reference>
<accession>A0A1A7R1I6</accession>
<evidence type="ECO:0000313" key="2">
    <source>
        <dbReference type="EMBL" id="RAJ24525.1"/>
    </source>
</evidence>
<sequence length="74" mass="8876">MEKKWILLIALLIFFTFIFLFWRLTSGYAKKEYGTKMSKHWPTRLSYWQAAILYSTGFTAVTLFLLKWGNILNF</sequence>
<keyword evidence="1" id="KW-1133">Transmembrane helix</keyword>
<organism evidence="2 3">
    <name type="scientific">Gelidibacter algens</name>
    <dbReference type="NCBI Taxonomy" id="49280"/>
    <lineage>
        <taxon>Bacteria</taxon>
        <taxon>Pseudomonadati</taxon>
        <taxon>Bacteroidota</taxon>
        <taxon>Flavobacteriia</taxon>
        <taxon>Flavobacteriales</taxon>
        <taxon>Flavobacteriaceae</taxon>
        <taxon>Gelidibacter</taxon>
    </lineage>
</organism>
<dbReference type="EMBL" id="QLLQ01000006">
    <property type="protein sequence ID" value="RAJ24525.1"/>
    <property type="molecule type" value="Genomic_DNA"/>
</dbReference>
<name>A0A1A7R1I6_9FLAO</name>
<evidence type="ECO:0000313" key="3">
    <source>
        <dbReference type="Proteomes" id="UP000248987"/>
    </source>
</evidence>
<evidence type="ECO:0008006" key="4">
    <source>
        <dbReference type="Google" id="ProtNLM"/>
    </source>
</evidence>
<keyword evidence="1" id="KW-0812">Transmembrane</keyword>
<evidence type="ECO:0000256" key="1">
    <source>
        <dbReference type="SAM" id="Phobius"/>
    </source>
</evidence>
<feature type="transmembrane region" description="Helical" evidence="1">
    <location>
        <begin position="45"/>
        <end position="66"/>
    </location>
</feature>
<comment type="caution">
    <text evidence="2">The sequence shown here is derived from an EMBL/GenBank/DDBJ whole genome shotgun (WGS) entry which is preliminary data.</text>
</comment>
<dbReference type="Proteomes" id="UP000248987">
    <property type="component" value="Unassembled WGS sequence"/>
</dbReference>
<proteinExistence type="predicted"/>
<dbReference type="AlphaFoldDB" id="A0A1A7R1I6"/>
<gene>
    <name evidence="2" type="ORF">LX77_02079</name>
</gene>